<accession>A0A7S4ISN5</accession>
<dbReference type="EMBL" id="HBKP01023583">
    <property type="protein sequence ID" value="CAE2238342.1"/>
    <property type="molecule type" value="Transcribed_RNA"/>
</dbReference>
<proteinExistence type="predicted"/>
<sequence>MAELEVISSFLWDRDVLAVCMKFDAVSCASLIHHVRLLLNLFLAFGSRKRPGCSCLGFVVFCLHVTSLGVQREGNITREHFKKRSLMVGSSTLAVGCETPLDKRKDVPS</sequence>
<protein>
    <submittedName>
        <fullName evidence="1">Uncharacterized protein</fullName>
    </submittedName>
</protein>
<gene>
    <name evidence="1" type="ORF">VSP0166_LOCUS16453</name>
</gene>
<name>A0A7S4ISN5_9EUKA</name>
<reference evidence="1" key="1">
    <citation type="submission" date="2021-01" db="EMBL/GenBank/DDBJ databases">
        <authorList>
            <person name="Corre E."/>
            <person name="Pelletier E."/>
            <person name="Niang G."/>
            <person name="Scheremetjew M."/>
            <person name="Finn R."/>
            <person name="Kale V."/>
            <person name="Holt S."/>
            <person name="Cochrane G."/>
            <person name="Meng A."/>
            <person name="Brown T."/>
            <person name="Cohen L."/>
        </authorList>
    </citation>
    <scope>NUCLEOTIDE SEQUENCE</scope>
    <source>
        <strain evidence="1">DIVA3 518/3/11/1/6</strain>
    </source>
</reference>
<dbReference type="AlphaFoldDB" id="A0A7S4ISN5"/>
<evidence type="ECO:0000313" key="1">
    <source>
        <dbReference type="EMBL" id="CAE2238342.1"/>
    </source>
</evidence>
<organism evidence="1">
    <name type="scientific">Vannella robusta</name>
    <dbReference type="NCBI Taxonomy" id="1487602"/>
    <lineage>
        <taxon>Eukaryota</taxon>
        <taxon>Amoebozoa</taxon>
        <taxon>Discosea</taxon>
        <taxon>Flabellinia</taxon>
        <taxon>Vannellidae</taxon>
        <taxon>Vannella</taxon>
    </lineage>
</organism>